<proteinExistence type="predicted"/>
<sequence>MPRHQGREFYVANSMAGMMPTEPAEVVAYPRKKAELMKSRFSCAALNWGPPSNQYKYLHPLPASTKTAAMAGNAIAFLLTALTMVPMVSEMFPHSQGSSTVVRVAAGLSLPRDADYARTGGNTPSIALFDESGERIGFKSGARHGKIGDGNFKDIVVEPINKGNNRAPAYLSVSSSGNDALCIAYIYITPPNKEFWGFFGDVPKECGAAWYHSNLPVQRQSGDPFKPRCFWIDSPEHDTGKTTSNFPQGAGIHLLDFAATQGRVQQYQDSRDTMCASAPRFSLYSSLTEMNCLPIFNPPLTYNDDGTDASLAALKTPGQVMCSPGPNDKPTAQQIRQLQQWTSGRVSAPTYGVKKRSVKSRQNDRVCFADHRVVVVSEHGDHTATELCKSTSAAGPDFVSTKEGLFCDMCTGELWPLCSQAVPTGCFDVDLKAMRASNGTVTGTGLHARDVITGRDIPEKEYKKVVHWK</sequence>
<gene>
    <name evidence="1" type="ORF">IFM46972_05694</name>
</gene>
<evidence type="ECO:0000313" key="1">
    <source>
        <dbReference type="EMBL" id="GFF38863.1"/>
    </source>
</evidence>
<protein>
    <submittedName>
        <fullName evidence="1">Uncharacterized protein</fullName>
    </submittedName>
</protein>
<comment type="caution">
    <text evidence="1">The sequence shown here is derived from an EMBL/GenBank/DDBJ whole genome shotgun (WGS) entry which is preliminary data.</text>
</comment>
<organism evidence="1 2">
    <name type="scientific">Aspergillus udagawae</name>
    <dbReference type="NCBI Taxonomy" id="91492"/>
    <lineage>
        <taxon>Eukaryota</taxon>
        <taxon>Fungi</taxon>
        <taxon>Dikarya</taxon>
        <taxon>Ascomycota</taxon>
        <taxon>Pezizomycotina</taxon>
        <taxon>Eurotiomycetes</taxon>
        <taxon>Eurotiomycetidae</taxon>
        <taxon>Eurotiales</taxon>
        <taxon>Aspergillaceae</taxon>
        <taxon>Aspergillus</taxon>
        <taxon>Aspergillus subgen. Fumigati</taxon>
    </lineage>
</organism>
<dbReference type="EMBL" id="BLKC01000035">
    <property type="protein sequence ID" value="GFF38863.1"/>
    <property type="molecule type" value="Genomic_DNA"/>
</dbReference>
<reference evidence="1 2" key="1">
    <citation type="submission" date="2020-01" db="EMBL/GenBank/DDBJ databases">
        <title>Draft genome sequence of Aspergillus udagawae IFM 46972.</title>
        <authorList>
            <person name="Takahashi H."/>
            <person name="Yaguchi T."/>
        </authorList>
    </citation>
    <scope>NUCLEOTIDE SEQUENCE [LARGE SCALE GENOMIC DNA]</scope>
    <source>
        <strain evidence="1 2">IFM 46972</strain>
    </source>
</reference>
<name>A0A8H3NZH3_9EURO</name>
<evidence type="ECO:0000313" key="2">
    <source>
        <dbReference type="Proteomes" id="UP000465221"/>
    </source>
</evidence>
<dbReference type="Proteomes" id="UP000465221">
    <property type="component" value="Unassembled WGS sequence"/>
</dbReference>
<dbReference type="AlphaFoldDB" id="A0A8H3NZH3"/>
<accession>A0A8H3NZH3</accession>